<evidence type="ECO:0000313" key="13">
    <source>
        <dbReference type="Proteomes" id="UP000789759"/>
    </source>
</evidence>
<evidence type="ECO:0000256" key="5">
    <source>
        <dbReference type="ARBA" id="ARBA00022833"/>
    </source>
</evidence>
<keyword evidence="6" id="KW-0805">Transcription regulation</keyword>
<dbReference type="GO" id="GO:0008270">
    <property type="term" value="F:zinc ion binding"/>
    <property type="evidence" value="ECO:0007669"/>
    <property type="project" value="UniProtKB-KW"/>
</dbReference>
<evidence type="ECO:0000256" key="1">
    <source>
        <dbReference type="ARBA" id="ARBA00004123"/>
    </source>
</evidence>
<dbReference type="AlphaFoldDB" id="A0A9N9BUG5"/>
<evidence type="ECO:0000256" key="2">
    <source>
        <dbReference type="ARBA" id="ARBA00022723"/>
    </source>
</evidence>
<evidence type="ECO:0000259" key="11">
    <source>
        <dbReference type="PROSITE" id="PS50016"/>
    </source>
</evidence>
<organism evidence="12 13">
    <name type="scientific">Cetraspora pellucida</name>
    <dbReference type="NCBI Taxonomy" id="1433469"/>
    <lineage>
        <taxon>Eukaryota</taxon>
        <taxon>Fungi</taxon>
        <taxon>Fungi incertae sedis</taxon>
        <taxon>Mucoromycota</taxon>
        <taxon>Glomeromycotina</taxon>
        <taxon>Glomeromycetes</taxon>
        <taxon>Diversisporales</taxon>
        <taxon>Gigasporaceae</taxon>
        <taxon>Cetraspora</taxon>
    </lineage>
</organism>
<evidence type="ECO:0000256" key="4">
    <source>
        <dbReference type="ARBA" id="ARBA00022771"/>
    </source>
</evidence>
<dbReference type="SMART" id="SM00249">
    <property type="entry name" value="PHD"/>
    <property type="match status" value="3"/>
</dbReference>
<comment type="subcellular location">
    <subcellularLocation>
        <location evidence="1">Nucleus</location>
    </subcellularLocation>
</comment>
<dbReference type="GO" id="GO:0005634">
    <property type="term" value="C:nucleus"/>
    <property type="evidence" value="ECO:0007669"/>
    <property type="project" value="UniProtKB-SubCell"/>
</dbReference>
<dbReference type="Gene3D" id="3.30.40.10">
    <property type="entry name" value="Zinc/RING finger domain, C3HC4 (zinc finger)"/>
    <property type="match status" value="2"/>
</dbReference>
<name>A0A9N9BUG5_9GLOM</name>
<feature type="compositionally biased region" description="Polar residues" evidence="10">
    <location>
        <begin position="1"/>
        <end position="10"/>
    </location>
</feature>
<keyword evidence="7" id="KW-0804">Transcription</keyword>
<dbReference type="InterPro" id="IPR011011">
    <property type="entry name" value="Znf_FYVE_PHD"/>
</dbReference>
<evidence type="ECO:0000256" key="9">
    <source>
        <dbReference type="PROSITE-ProRule" id="PRU00146"/>
    </source>
</evidence>
<keyword evidence="3" id="KW-0677">Repeat</keyword>
<dbReference type="PANTHER" id="PTHR45888:SF4">
    <property type="entry name" value="PHD FINGER PROTEIN 10"/>
    <property type="match status" value="1"/>
</dbReference>
<feature type="region of interest" description="Disordered" evidence="10">
    <location>
        <begin position="1"/>
        <end position="25"/>
    </location>
</feature>
<feature type="domain" description="PHD-type" evidence="11">
    <location>
        <begin position="518"/>
        <end position="589"/>
    </location>
</feature>
<feature type="domain" description="PHD-type" evidence="11">
    <location>
        <begin position="586"/>
        <end position="636"/>
    </location>
</feature>
<dbReference type="Pfam" id="PF08624">
    <property type="entry name" value="CRC_subunit"/>
    <property type="match status" value="1"/>
</dbReference>
<dbReference type="EMBL" id="CAJVQA010003712">
    <property type="protein sequence ID" value="CAG8581520.1"/>
    <property type="molecule type" value="Genomic_DNA"/>
</dbReference>
<accession>A0A9N9BUG5</accession>
<comment type="caution">
    <text evidence="12">The sequence shown here is derived from an EMBL/GenBank/DDBJ whole genome shotgun (WGS) entry which is preliminary data.</text>
</comment>
<dbReference type="InterPro" id="IPR001965">
    <property type="entry name" value="Znf_PHD"/>
</dbReference>
<evidence type="ECO:0000256" key="7">
    <source>
        <dbReference type="ARBA" id="ARBA00023163"/>
    </source>
</evidence>
<dbReference type="PANTHER" id="PTHR45888">
    <property type="entry name" value="HL01030P-RELATED"/>
    <property type="match status" value="1"/>
</dbReference>
<evidence type="ECO:0000256" key="6">
    <source>
        <dbReference type="ARBA" id="ARBA00023015"/>
    </source>
</evidence>
<dbReference type="OrthoDB" id="787137at2759"/>
<dbReference type="Proteomes" id="UP000789759">
    <property type="component" value="Unassembled WGS sequence"/>
</dbReference>
<reference evidence="12" key="1">
    <citation type="submission" date="2021-06" db="EMBL/GenBank/DDBJ databases">
        <authorList>
            <person name="Kallberg Y."/>
            <person name="Tangrot J."/>
            <person name="Rosling A."/>
        </authorList>
    </citation>
    <scope>NUCLEOTIDE SEQUENCE</scope>
    <source>
        <strain evidence="12">FL966</strain>
    </source>
</reference>
<evidence type="ECO:0000256" key="8">
    <source>
        <dbReference type="ARBA" id="ARBA00023242"/>
    </source>
</evidence>
<dbReference type="PROSITE" id="PS50016">
    <property type="entry name" value="ZF_PHD_2"/>
    <property type="match status" value="3"/>
</dbReference>
<keyword evidence="8" id="KW-0539">Nucleus</keyword>
<keyword evidence="4 9" id="KW-0863">Zinc-finger</keyword>
<sequence>MTNLQTQPQSEGKRKRGRPRKNTNIDVSSLKRIRLNLKGKAKKIETILSPKVTDNIQTPESSDEIQQIGTQQEVISSEAQPLVSTQEDEILDEKGELKITKDGELLGGCVISGLYGRKFKVPVFQLPTRGETWYMCSMDPSKVLGFRDSYTFFTKNPSLKRIPATNEERDHMIAAGFIPTNLRSRPITLVSARSIFKLFGSRIIQGGKKRQDDYYESRFEAEPNEEDQSSETESANNALLKRTINNHVAINKIINNDPLSWMYRLSLSTRNFNTQLKLIRQDGIKFYDPHTNIEQVPRDIQPTRIRTEMISKTRDNTIIESEIKFDTVSRNFLGILSPEVMNVLPADIRSIVEVMNNEEITLHEENKYPIALMDGQFQASYPLYNSRFQPDPSSKVNKFTSPHISTVSLVTNEDQFHNQNNNQNGKSSLQFSKANPQYICAVITATTGMPCRRAVTANGERCMYHRSTPRVTCHTDGKSCTSVNFESEASRLAQQAVVTESCTITSESNAQSIAVPSENACAQCLSATVPLPVISSDGVLPCSNDYTIKCSHCQRKFHPFCLTLSHSRLSRLLVAMESYQWQCNDCKTCVVCRSSGDEATLLICDDCDRGWHLDCSSPKVTEVPNELWLCSLCAQCDSCSEKAASLNNAANNYHHVKTTEATNYPIHLATVCNKCQSNFTQDLFCPMCLKTYSEDGQENDDDKYMVCCDGCDRWIHARCDNTLTPEKYQELADIPDAKYICPLCEGRIRPLEEGNKKQQNALSGNPSAKPVAMIPNHPIRGIISYKGKKVAVPEIRGWEKN</sequence>
<dbReference type="SUPFAM" id="SSF57903">
    <property type="entry name" value="FYVE/PHD zinc finger"/>
    <property type="match status" value="2"/>
</dbReference>
<dbReference type="InterPro" id="IPR013083">
    <property type="entry name" value="Znf_RING/FYVE/PHD"/>
</dbReference>
<evidence type="ECO:0000313" key="12">
    <source>
        <dbReference type="EMBL" id="CAG8581520.1"/>
    </source>
</evidence>
<evidence type="ECO:0000256" key="3">
    <source>
        <dbReference type="ARBA" id="ARBA00022737"/>
    </source>
</evidence>
<dbReference type="InterPro" id="IPR013933">
    <property type="entry name" value="CRC_Rsc7/Swp82"/>
</dbReference>
<dbReference type="Pfam" id="PF00628">
    <property type="entry name" value="PHD"/>
    <property type="match status" value="2"/>
</dbReference>
<feature type="domain" description="PHD-type" evidence="11">
    <location>
        <begin position="682"/>
        <end position="747"/>
    </location>
</feature>
<keyword evidence="2" id="KW-0479">Metal-binding</keyword>
<keyword evidence="13" id="KW-1185">Reference proteome</keyword>
<keyword evidence="5" id="KW-0862">Zinc</keyword>
<gene>
    <name evidence="12" type="ORF">CPELLU_LOCUS6111</name>
</gene>
<dbReference type="InterPro" id="IPR019787">
    <property type="entry name" value="Znf_PHD-finger"/>
</dbReference>
<protein>
    <submittedName>
        <fullName evidence="12">20767_t:CDS:1</fullName>
    </submittedName>
</protein>
<proteinExistence type="predicted"/>
<evidence type="ECO:0000256" key="10">
    <source>
        <dbReference type="SAM" id="MobiDB-lite"/>
    </source>
</evidence>